<feature type="DNA-binding region" description="H-T-H motif" evidence="2">
    <location>
        <begin position="27"/>
        <end position="46"/>
    </location>
</feature>
<evidence type="ECO:0000259" key="4">
    <source>
        <dbReference type="PROSITE" id="PS50977"/>
    </source>
</evidence>
<gene>
    <name evidence="5" type="ORF">ACFL27_06475</name>
</gene>
<comment type="caution">
    <text evidence="5">The sequence shown here is derived from an EMBL/GenBank/DDBJ whole genome shotgun (WGS) entry which is preliminary data.</text>
</comment>
<dbReference type="InterPro" id="IPR009057">
    <property type="entry name" value="Homeodomain-like_sf"/>
</dbReference>
<keyword evidence="3" id="KW-0472">Membrane</keyword>
<dbReference type="SUPFAM" id="SSF46689">
    <property type="entry name" value="Homeodomain-like"/>
    <property type="match status" value="1"/>
</dbReference>
<dbReference type="InterPro" id="IPR001647">
    <property type="entry name" value="HTH_TetR"/>
</dbReference>
<dbReference type="PRINTS" id="PR00455">
    <property type="entry name" value="HTHTETR"/>
</dbReference>
<feature type="domain" description="HTH tetR-type" evidence="4">
    <location>
        <begin position="4"/>
        <end position="64"/>
    </location>
</feature>
<feature type="transmembrane region" description="Helical" evidence="3">
    <location>
        <begin position="151"/>
        <end position="172"/>
    </location>
</feature>
<accession>A0ABV6YUF6</accession>
<organism evidence="5 6">
    <name type="scientific">candidate division CSSED10-310 bacterium</name>
    <dbReference type="NCBI Taxonomy" id="2855610"/>
    <lineage>
        <taxon>Bacteria</taxon>
        <taxon>Bacteria division CSSED10-310</taxon>
    </lineage>
</organism>
<dbReference type="SUPFAM" id="SSF48498">
    <property type="entry name" value="Tetracyclin repressor-like, C-terminal domain"/>
    <property type="match status" value="1"/>
</dbReference>
<dbReference type="Gene3D" id="1.10.357.10">
    <property type="entry name" value="Tetracycline Repressor, domain 2"/>
    <property type="match status" value="1"/>
</dbReference>
<dbReference type="Proteomes" id="UP001594351">
    <property type="component" value="Unassembled WGS sequence"/>
</dbReference>
<reference evidence="5 6" key="1">
    <citation type="submission" date="2024-09" db="EMBL/GenBank/DDBJ databases">
        <title>Laminarin stimulates single cell rates of sulfate reduction while oxygen inhibits transcriptomic activity in coastal marine sediment.</title>
        <authorList>
            <person name="Lindsay M."/>
            <person name="Orcutt B."/>
            <person name="Emerson D."/>
            <person name="Stepanauskas R."/>
            <person name="D'Angelo T."/>
        </authorList>
    </citation>
    <scope>NUCLEOTIDE SEQUENCE [LARGE SCALE GENOMIC DNA]</scope>
    <source>
        <strain evidence="5">SAG AM-311-K15</strain>
    </source>
</reference>
<evidence type="ECO:0000313" key="5">
    <source>
        <dbReference type="EMBL" id="MFC1849837.1"/>
    </source>
</evidence>
<dbReference type="PANTHER" id="PTHR30328:SF54">
    <property type="entry name" value="HTH-TYPE TRANSCRIPTIONAL REPRESSOR SCO4008"/>
    <property type="match status" value="1"/>
</dbReference>
<dbReference type="Pfam" id="PF00440">
    <property type="entry name" value="TetR_N"/>
    <property type="match status" value="1"/>
</dbReference>
<dbReference type="InterPro" id="IPR041474">
    <property type="entry name" value="NicS_C"/>
</dbReference>
<keyword evidence="3" id="KW-1133">Transmembrane helix</keyword>
<dbReference type="InterPro" id="IPR050109">
    <property type="entry name" value="HTH-type_TetR-like_transc_reg"/>
</dbReference>
<proteinExistence type="predicted"/>
<protein>
    <submittedName>
        <fullName evidence="5">TetR family transcriptional regulator</fullName>
    </submittedName>
</protein>
<name>A0ABV6YUF6_UNCC1</name>
<dbReference type="InterPro" id="IPR036271">
    <property type="entry name" value="Tet_transcr_reg_TetR-rel_C_sf"/>
</dbReference>
<dbReference type="PROSITE" id="PS50977">
    <property type="entry name" value="HTH_TETR_2"/>
    <property type="match status" value="1"/>
</dbReference>
<keyword evidence="3" id="KW-0812">Transmembrane</keyword>
<evidence type="ECO:0000256" key="1">
    <source>
        <dbReference type="ARBA" id="ARBA00023125"/>
    </source>
</evidence>
<evidence type="ECO:0000256" key="2">
    <source>
        <dbReference type="PROSITE-ProRule" id="PRU00335"/>
    </source>
</evidence>
<keyword evidence="6" id="KW-1185">Reference proteome</keyword>
<dbReference type="Pfam" id="PF17938">
    <property type="entry name" value="TetR_C_29"/>
    <property type="match status" value="1"/>
</dbReference>
<evidence type="ECO:0000256" key="3">
    <source>
        <dbReference type="SAM" id="Phobius"/>
    </source>
</evidence>
<evidence type="ECO:0000313" key="6">
    <source>
        <dbReference type="Proteomes" id="UP001594351"/>
    </source>
</evidence>
<dbReference type="PANTHER" id="PTHR30328">
    <property type="entry name" value="TRANSCRIPTIONAL REPRESSOR"/>
    <property type="match status" value="1"/>
</dbReference>
<keyword evidence="1 2" id="KW-0238">DNA-binding</keyword>
<dbReference type="EMBL" id="JBHPBY010000062">
    <property type="protein sequence ID" value="MFC1849837.1"/>
    <property type="molecule type" value="Genomic_DNA"/>
</dbReference>
<sequence>MNQSHSKEKILRAAITEFAAKGKAGARMDSIAAAAGVNKAMLYYYYTSKDALFKESLRQLFLLIMDKQRYFAHIEGTVGQKLRIMVSDIIDIIQEHPEMGRLLMHELLGNEHNLSAIARELSPGQNIPTLTGIAPMLMEALAKDELRGSDVVHLTINVISLCFFPMLFLPLIKAMWNMADLDESTFFERRKESIIDLLDHGLFKEA</sequence>